<comment type="caution">
    <text evidence="4">The sequence shown here is derived from an EMBL/GenBank/DDBJ whole genome shotgun (WGS) entry which is preliminary data.</text>
</comment>
<dbReference type="SUPFAM" id="SSF55811">
    <property type="entry name" value="Nudix"/>
    <property type="match status" value="1"/>
</dbReference>
<keyword evidence="5" id="KW-1185">Reference proteome</keyword>
<dbReference type="InterPro" id="IPR000086">
    <property type="entry name" value="NUDIX_hydrolase_dom"/>
</dbReference>
<dbReference type="PANTHER" id="PTHR43046:SF14">
    <property type="entry name" value="MUTT_NUDIX FAMILY PROTEIN"/>
    <property type="match status" value="1"/>
</dbReference>
<reference evidence="5" key="1">
    <citation type="journal article" date="2019" name="Int. J. Syst. Evol. Microbiol.">
        <title>The Global Catalogue of Microorganisms (GCM) 10K type strain sequencing project: providing services to taxonomists for standard genome sequencing and annotation.</title>
        <authorList>
            <consortium name="The Broad Institute Genomics Platform"/>
            <consortium name="The Broad Institute Genome Sequencing Center for Infectious Disease"/>
            <person name="Wu L."/>
            <person name="Ma J."/>
        </authorList>
    </citation>
    <scope>NUCLEOTIDE SEQUENCE [LARGE SCALE GENOMIC DNA]</scope>
    <source>
        <strain evidence="5">CGMCC 4.1469</strain>
    </source>
</reference>
<dbReference type="Proteomes" id="UP001596067">
    <property type="component" value="Unassembled WGS sequence"/>
</dbReference>
<sequence length="175" mass="18840">MTSSGTASGPVRVRVCAVLVHDGRVCLIRRQREAGLQHSLPGGVVEDENGEEPAGALRRELLEELGLDLAVLPAPPVLRFVQDQETERPGESVPFRRRHLVFTAHLPDHLAAAVALVEQDDPDQAPVVWLPAADAAGLHLYPDIGAVLHQAVRHDTDAGGPVLLPAMTGASYQWR</sequence>
<evidence type="ECO:0000259" key="3">
    <source>
        <dbReference type="PROSITE" id="PS51462"/>
    </source>
</evidence>
<protein>
    <submittedName>
        <fullName evidence="4">NUDIX domain-containing protein</fullName>
    </submittedName>
</protein>
<comment type="cofactor">
    <cofactor evidence="1">
        <name>Mg(2+)</name>
        <dbReference type="ChEBI" id="CHEBI:18420"/>
    </cofactor>
</comment>
<dbReference type="Pfam" id="PF00293">
    <property type="entry name" value="NUDIX"/>
    <property type="match status" value="1"/>
</dbReference>
<dbReference type="InterPro" id="IPR015797">
    <property type="entry name" value="NUDIX_hydrolase-like_dom_sf"/>
</dbReference>
<name>A0ABW1F477_9ACTN</name>
<evidence type="ECO:0000313" key="4">
    <source>
        <dbReference type="EMBL" id="MFC5888081.1"/>
    </source>
</evidence>
<proteinExistence type="predicted"/>
<dbReference type="Gene3D" id="3.90.79.10">
    <property type="entry name" value="Nucleoside Triphosphate Pyrophosphohydrolase"/>
    <property type="match status" value="1"/>
</dbReference>
<gene>
    <name evidence="4" type="ORF">ACFP0N_24225</name>
</gene>
<evidence type="ECO:0000256" key="1">
    <source>
        <dbReference type="ARBA" id="ARBA00001946"/>
    </source>
</evidence>
<dbReference type="PROSITE" id="PS51462">
    <property type="entry name" value="NUDIX"/>
    <property type="match status" value="1"/>
</dbReference>
<accession>A0ABW1F477</accession>
<dbReference type="EMBL" id="JBHSOD010000035">
    <property type="protein sequence ID" value="MFC5888081.1"/>
    <property type="molecule type" value="Genomic_DNA"/>
</dbReference>
<keyword evidence="2" id="KW-0378">Hydrolase</keyword>
<feature type="domain" description="Nudix hydrolase" evidence="3">
    <location>
        <begin position="10"/>
        <end position="152"/>
    </location>
</feature>
<dbReference type="PANTHER" id="PTHR43046">
    <property type="entry name" value="GDP-MANNOSE MANNOSYL HYDROLASE"/>
    <property type="match status" value="1"/>
</dbReference>
<evidence type="ECO:0000313" key="5">
    <source>
        <dbReference type="Proteomes" id="UP001596067"/>
    </source>
</evidence>
<evidence type="ECO:0000256" key="2">
    <source>
        <dbReference type="ARBA" id="ARBA00022801"/>
    </source>
</evidence>
<organism evidence="4 5">
    <name type="scientific">Kitasatospora aburaviensis</name>
    <dbReference type="NCBI Taxonomy" id="67265"/>
    <lineage>
        <taxon>Bacteria</taxon>
        <taxon>Bacillati</taxon>
        <taxon>Actinomycetota</taxon>
        <taxon>Actinomycetes</taxon>
        <taxon>Kitasatosporales</taxon>
        <taxon>Streptomycetaceae</taxon>
        <taxon>Kitasatospora</taxon>
    </lineage>
</organism>
<dbReference type="RefSeq" id="WP_345329048.1">
    <property type="nucleotide sequence ID" value="NZ_BAAAVH010000069.1"/>
</dbReference>